<dbReference type="Pfam" id="PF00909">
    <property type="entry name" value="Ammonium_transp"/>
    <property type="match status" value="1"/>
</dbReference>
<evidence type="ECO:0000256" key="2">
    <source>
        <dbReference type="ARBA" id="ARBA00005887"/>
    </source>
</evidence>
<feature type="transmembrane region" description="Helical" evidence="8">
    <location>
        <begin position="12"/>
        <end position="32"/>
    </location>
</feature>
<evidence type="ECO:0000256" key="6">
    <source>
        <dbReference type="ARBA" id="ARBA00023136"/>
    </source>
</evidence>
<feature type="transmembrane region" description="Helical" evidence="8">
    <location>
        <begin position="288"/>
        <end position="309"/>
    </location>
</feature>
<accession>A0A0L6ZCB2</accession>
<evidence type="ECO:0000313" key="10">
    <source>
        <dbReference type="EMBL" id="KOA20624.1"/>
    </source>
</evidence>
<dbReference type="AlphaFoldDB" id="A0A0L6ZCB2"/>
<dbReference type="InterPro" id="IPR029020">
    <property type="entry name" value="Ammonium/urea_transptr"/>
</dbReference>
<evidence type="ECO:0000259" key="9">
    <source>
        <dbReference type="Pfam" id="PF00909"/>
    </source>
</evidence>
<evidence type="ECO:0000256" key="5">
    <source>
        <dbReference type="ARBA" id="ARBA00022989"/>
    </source>
</evidence>
<organism evidence="10 11">
    <name type="scientific">Clostridium homopropionicum DSM 5847</name>
    <dbReference type="NCBI Taxonomy" id="1121318"/>
    <lineage>
        <taxon>Bacteria</taxon>
        <taxon>Bacillati</taxon>
        <taxon>Bacillota</taxon>
        <taxon>Clostridia</taxon>
        <taxon>Eubacteriales</taxon>
        <taxon>Clostridiaceae</taxon>
        <taxon>Clostridium</taxon>
    </lineage>
</organism>
<reference evidence="11" key="1">
    <citation type="submission" date="2015-08" db="EMBL/GenBank/DDBJ databases">
        <title>Genome sequence of the strict anaerobe Clostridium homopropionicum LuHBu1 (DSM 5847T).</title>
        <authorList>
            <person name="Poehlein A."/>
            <person name="Beck M."/>
            <person name="Schiel-Bengelsdorf B."/>
            <person name="Bengelsdorf F.R."/>
            <person name="Daniel R."/>
            <person name="Duerre P."/>
        </authorList>
    </citation>
    <scope>NUCLEOTIDE SEQUENCE [LARGE SCALE GENOMIC DNA]</scope>
    <source>
        <strain evidence="11">DSM 5847</strain>
    </source>
</reference>
<dbReference type="PANTHER" id="PTHR11730">
    <property type="entry name" value="AMMONIUM TRANSPORTER"/>
    <property type="match status" value="1"/>
</dbReference>
<keyword evidence="5 8" id="KW-1133">Transmembrane helix</keyword>
<feature type="transmembrane region" description="Helical" evidence="8">
    <location>
        <begin position="161"/>
        <end position="182"/>
    </location>
</feature>
<feature type="transmembrane region" description="Helical" evidence="8">
    <location>
        <begin position="361"/>
        <end position="379"/>
    </location>
</feature>
<protein>
    <recommendedName>
        <fullName evidence="8">Ammonium transporter</fullName>
    </recommendedName>
</protein>
<evidence type="ECO:0000256" key="3">
    <source>
        <dbReference type="ARBA" id="ARBA00022448"/>
    </source>
</evidence>
<feature type="transmembrane region" description="Helical" evidence="8">
    <location>
        <begin position="265"/>
        <end position="282"/>
    </location>
</feature>
<dbReference type="PATRIC" id="fig|1121318.3.peg.770"/>
<keyword evidence="7 8" id="KW-0924">Ammonia transport</keyword>
<feature type="transmembrane region" description="Helical" evidence="8">
    <location>
        <begin position="321"/>
        <end position="341"/>
    </location>
</feature>
<dbReference type="RefSeq" id="WP_052220357.1">
    <property type="nucleotide sequence ID" value="NZ_LHUR01000012.1"/>
</dbReference>
<comment type="caution">
    <text evidence="10">The sequence shown here is derived from an EMBL/GenBank/DDBJ whole genome shotgun (WGS) entry which is preliminary data.</text>
</comment>
<feature type="transmembrane region" description="Helical" evidence="8">
    <location>
        <begin position="99"/>
        <end position="116"/>
    </location>
</feature>
<dbReference type="EMBL" id="LHUR01000012">
    <property type="protein sequence ID" value="KOA20624.1"/>
    <property type="molecule type" value="Genomic_DNA"/>
</dbReference>
<keyword evidence="3 8" id="KW-0813">Transport</keyword>
<dbReference type="GO" id="GO:0008519">
    <property type="term" value="F:ammonium channel activity"/>
    <property type="evidence" value="ECO:0007669"/>
    <property type="project" value="InterPro"/>
</dbReference>
<dbReference type="GO" id="GO:0097272">
    <property type="term" value="P:ammonium homeostasis"/>
    <property type="evidence" value="ECO:0007669"/>
    <property type="project" value="TreeGrafter"/>
</dbReference>
<feature type="transmembrane region" description="Helical" evidence="8">
    <location>
        <begin position="53"/>
        <end position="79"/>
    </location>
</feature>
<dbReference type="STRING" id="36844.SAMN04488501_103238"/>
<evidence type="ECO:0000256" key="7">
    <source>
        <dbReference type="ARBA" id="ARBA00023177"/>
    </source>
</evidence>
<evidence type="ECO:0000256" key="1">
    <source>
        <dbReference type="ARBA" id="ARBA00004141"/>
    </source>
</evidence>
<dbReference type="PROSITE" id="PS01219">
    <property type="entry name" value="AMMONIUM_TRANSP"/>
    <property type="match status" value="1"/>
</dbReference>
<dbReference type="GO" id="GO:0005886">
    <property type="term" value="C:plasma membrane"/>
    <property type="evidence" value="ECO:0007669"/>
    <property type="project" value="UniProtKB-SubCell"/>
</dbReference>
<gene>
    <name evidence="10" type="primary">nrgA_2</name>
    <name evidence="10" type="ORF">CLHOM_07660</name>
</gene>
<feature type="domain" description="Ammonium transporter AmtB-like" evidence="9">
    <location>
        <begin position="13"/>
        <end position="409"/>
    </location>
</feature>
<keyword evidence="4 8" id="KW-0812">Transmembrane</keyword>
<feature type="transmembrane region" description="Helical" evidence="8">
    <location>
        <begin position="203"/>
        <end position="221"/>
    </location>
</feature>
<dbReference type="Proteomes" id="UP000037043">
    <property type="component" value="Unassembled WGS sequence"/>
</dbReference>
<dbReference type="FunFam" id="1.10.3430.10:FF:000008">
    <property type="entry name" value="Ammonium transporter"/>
    <property type="match status" value="1"/>
</dbReference>
<dbReference type="Gene3D" id="1.10.3430.10">
    <property type="entry name" value="Ammonium transporter AmtB like domains"/>
    <property type="match status" value="1"/>
</dbReference>
<dbReference type="InterPro" id="IPR018047">
    <property type="entry name" value="Ammonium_transpt_CS"/>
</dbReference>
<evidence type="ECO:0000256" key="4">
    <source>
        <dbReference type="ARBA" id="ARBA00022692"/>
    </source>
</evidence>
<name>A0A0L6ZCB2_9CLOT</name>
<feature type="transmembrane region" description="Helical" evidence="8">
    <location>
        <begin position="128"/>
        <end position="149"/>
    </location>
</feature>
<keyword evidence="11" id="KW-1185">Reference proteome</keyword>
<dbReference type="PANTHER" id="PTHR11730:SF89">
    <property type="entry name" value="AMMONIUM TRANSPORTER SLL0108-RELATED"/>
    <property type="match status" value="1"/>
</dbReference>
<sequence length="431" mass="45433">MDLTKLATSIDTVWVLIATALVFFMQAGFAMVETGFTRAKNAGNIIMKNLMDFVIGSLIFWILGFGLMFGTDLGGFIGLPDLFSRGTYEHLGLGIPLEAFLIFQTVFCATAATIVSGAMAERTKFKSYLVYSFIISAVIYPVAGHWIWGGGWLSKLGFHDFAGSTVVHSIGGWAALVGAAIIGPRIGKYTKDGKSKAIPGHSITLGALGVFILWLGWFGFNPGSTLSGTNVDAISHIFVTTNLAAAAATLVTLIVTWIRYKKPDVSMTLNGSLAGLVAVTAGCDLVSPVGAVAIGAMSGVLVVVGVELLDKKLKIDDPVGAVGVHCFNGVFGTLAVGLFAASGDNLGLFYGGGFGLLKVQLIGIGAVGLWTIVTTFIMFKAIKATIGLRVSEEEEISGLDITEHGINSYADFEVKAFGEYEANPIKIKMES</sequence>
<dbReference type="NCBIfam" id="TIGR00836">
    <property type="entry name" value="amt"/>
    <property type="match status" value="1"/>
</dbReference>
<proteinExistence type="inferred from homology"/>
<evidence type="ECO:0000313" key="11">
    <source>
        <dbReference type="Proteomes" id="UP000037043"/>
    </source>
</evidence>
<feature type="transmembrane region" description="Helical" evidence="8">
    <location>
        <begin position="233"/>
        <end position="258"/>
    </location>
</feature>
<keyword evidence="6 8" id="KW-0472">Membrane</keyword>
<dbReference type="SUPFAM" id="SSF111352">
    <property type="entry name" value="Ammonium transporter"/>
    <property type="match status" value="1"/>
</dbReference>
<comment type="similarity">
    <text evidence="2 8">Belongs to the ammonia transporter channel (TC 1.A.11.2) family.</text>
</comment>
<comment type="subcellular location">
    <subcellularLocation>
        <location evidence="8">Cell membrane</location>
        <topology evidence="8">Multi-pass membrane protein</topology>
    </subcellularLocation>
    <subcellularLocation>
        <location evidence="1">Membrane</location>
        <topology evidence="1">Multi-pass membrane protein</topology>
    </subcellularLocation>
</comment>
<dbReference type="InterPro" id="IPR024041">
    <property type="entry name" value="NH4_transpt_AmtB-like_dom"/>
</dbReference>
<dbReference type="InterPro" id="IPR001905">
    <property type="entry name" value="Ammonium_transpt"/>
</dbReference>
<evidence type="ECO:0000256" key="8">
    <source>
        <dbReference type="RuleBase" id="RU362002"/>
    </source>
</evidence>